<reference evidence="3 4" key="1">
    <citation type="submission" date="2016-11" db="EMBL/GenBank/DDBJ databases">
        <title>Whole genomes of Flavobacteriaceae.</title>
        <authorList>
            <person name="Stine C."/>
            <person name="Li C."/>
            <person name="Tadesse D."/>
        </authorList>
    </citation>
    <scope>NUCLEOTIDE SEQUENCE [LARGE SCALE GENOMIC DNA]</scope>
    <source>
        <strain evidence="3 4">CCUG 60112</strain>
    </source>
</reference>
<dbReference type="Proteomes" id="UP000198381">
    <property type="component" value="Unassembled WGS sequence"/>
</dbReference>
<evidence type="ECO:0000313" key="3">
    <source>
        <dbReference type="EMBL" id="OXB08285.1"/>
    </source>
</evidence>
<comment type="caution">
    <text evidence="3">The sequence shown here is derived from an EMBL/GenBank/DDBJ whole genome shotgun (WGS) entry which is preliminary data.</text>
</comment>
<dbReference type="Gene3D" id="3.30.1150.10">
    <property type="match status" value="1"/>
</dbReference>
<keyword evidence="1" id="KW-0812">Transmembrane</keyword>
<gene>
    <name evidence="3" type="ORF">B0A81_10365</name>
</gene>
<keyword evidence="1" id="KW-0472">Membrane</keyword>
<keyword evidence="1" id="KW-1133">Transmembrane helix</keyword>
<keyword evidence="4" id="KW-1185">Reference proteome</keyword>
<dbReference type="InterPro" id="IPR037682">
    <property type="entry name" value="TonB_C"/>
</dbReference>
<dbReference type="EMBL" id="MUHD01000017">
    <property type="protein sequence ID" value="OXB08285.1"/>
    <property type="molecule type" value="Genomic_DNA"/>
</dbReference>
<evidence type="ECO:0000259" key="2">
    <source>
        <dbReference type="Pfam" id="PF03544"/>
    </source>
</evidence>
<dbReference type="RefSeq" id="WP_089057969.1">
    <property type="nucleotide sequence ID" value="NZ_CP100442.1"/>
</dbReference>
<proteinExistence type="predicted"/>
<organism evidence="3 4">
    <name type="scientific">Flavobacterium plurextorum</name>
    <dbReference type="NCBI Taxonomy" id="1114867"/>
    <lineage>
        <taxon>Bacteria</taxon>
        <taxon>Pseudomonadati</taxon>
        <taxon>Bacteroidota</taxon>
        <taxon>Flavobacteriia</taxon>
        <taxon>Flavobacteriales</taxon>
        <taxon>Flavobacteriaceae</taxon>
        <taxon>Flavobacterium</taxon>
    </lineage>
</organism>
<name>A0ABX4CUF6_9FLAO</name>
<feature type="transmembrane region" description="Helical" evidence="1">
    <location>
        <begin position="37"/>
        <end position="57"/>
    </location>
</feature>
<accession>A0ABX4CUF6</accession>
<dbReference type="InterPro" id="IPR051045">
    <property type="entry name" value="TonB-dependent_transducer"/>
</dbReference>
<dbReference type="Pfam" id="PF03544">
    <property type="entry name" value="TonB_C"/>
    <property type="match status" value="1"/>
</dbReference>
<dbReference type="PANTHER" id="PTHR33446">
    <property type="entry name" value="PROTEIN TONB-RELATED"/>
    <property type="match status" value="1"/>
</dbReference>
<evidence type="ECO:0000256" key="1">
    <source>
        <dbReference type="SAM" id="Phobius"/>
    </source>
</evidence>
<dbReference type="PANTHER" id="PTHR33446:SF2">
    <property type="entry name" value="PROTEIN TONB"/>
    <property type="match status" value="1"/>
</dbReference>
<evidence type="ECO:0000313" key="4">
    <source>
        <dbReference type="Proteomes" id="UP000198381"/>
    </source>
</evidence>
<dbReference type="SUPFAM" id="SSF74653">
    <property type="entry name" value="TolA/TonB C-terminal domain"/>
    <property type="match status" value="1"/>
</dbReference>
<protein>
    <submittedName>
        <fullName evidence="3">Energy transducer TonB</fullName>
    </submittedName>
</protein>
<feature type="domain" description="TonB C-terminal" evidence="2">
    <location>
        <begin position="210"/>
        <end position="269"/>
    </location>
</feature>
<sequence length="276" mass="29685">MSKSSIYENKWIDLVFENKNKEYGAYQLRQENSKTTITALFMGLLLLAALGSVSMLINKFRTHDPVEATPITEPLVVVQVNTEPIKVQPEPPAPIAPPQQTAATPVTEALQLTNPVVTSAAQATPEIATNANNAPIVENTTGTGTSVNVLPGTGNTGNPGTSEPIDNGNGIVNTSVLDKMPEFPGGMAKFYAYVGNNFNRPELDAEKTLRVYVSFVIEKDGSITDILVKNDPGYGMGKEAIRVLKSLKTKWTPGILNGKAVRTAYNLPITIKTEAE</sequence>